<evidence type="ECO:0000259" key="6">
    <source>
        <dbReference type="PROSITE" id="PS50114"/>
    </source>
</evidence>
<dbReference type="Gene3D" id="3.30.50.10">
    <property type="entry name" value="Erythroid Transcription Factor GATA-1, subunit A"/>
    <property type="match status" value="1"/>
</dbReference>
<feature type="domain" description="GATA-type" evidence="6">
    <location>
        <begin position="7"/>
        <end position="40"/>
    </location>
</feature>
<sequence>MGKHGPCYHCGVTSTPLWRNGPPEKPILCNACGSRWRTKGTLANYTPLHARAEPGDIDDYRPSRGRNVSGKNKEARFFKRKHGFDYDYAENGVSPQYSHCLLKSFEEDTSNRSSSGSVLSNQDSVRFGGTEVSEMTGQAQSNIWDTTVPSRKRTCLVGRAKQPSPVEKLTKDLCTILHEQQSASCISRSCEDDLLFESDRPMVSVEIGHGGVLIRHPSSIGGEEESEASSLSVDNKVLSVNMPTAGSERIKKPFGQGMDQELMKSFRDKDQLEELPILAHLDSPLGYIDLQDVKCDEISNGTESMVVGTDDIKQPQDGHLPNDSDGNAVIKSQKTATNRGRNDTIKNDSSSYSPKLPSDHNHCLELIDPIGFKTVSSFDQREEEEEEDLLLLDVPSNSSFPQAELFFPTPNSFLSHQASPSCTSVYHRNLACPMN</sequence>
<proteinExistence type="predicted"/>
<evidence type="ECO:0000313" key="7">
    <source>
        <dbReference type="EMBL" id="RAL54707.1"/>
    </source>
</evidence>
<dbReference type="CDD" id="cd00202">
    <property type="entry name" value="ZnF_GATA"/>
    <property type="match status" value="1"/>
</dbReference>
<keyword evidence="8" id="KW-1185">Reference proteome</keyword>
<name>A0A328EA35_9ASTE</name>
<dbReference type="InterPro" id="IPR013088">
    <property type="entry name" value="Znf_NHR/GATA"/>
</dbReference>
<keyword evidence="1" id="KW-0805">Transcription regulation</keyword>
<dbReference type="SUPFAM" id="SSF57716">
    <property type="entry name" value="Glucocorticoid receptor-like (DNA-binding domain)"/>
    <property type="match status" value="1"/>
</dbReference>
<dbReference type="PANTHER" id="PTHR46855">
    <property type="entry name" value="OSJNBB0038F03.10 PROTEIN"/>
    <property type="match status" value="1"/>
</dbReference>
<keyword evidence="2" id="KW-0238">DNA-binding</keyword>
<evidence type="ECO:0000256" key="1">
    <source>
        <dbReference type="ARBA" id="ARBA00023015"/>
    </source>
</evidence>
<dbReference type="GO" id="GO:0008270">
    <property type="term" value="F:zinc ion binding"/>
    <property type="evidence" value="ECO:0007669"/>
    <property type="project" value="UniProtKB-KW"/>
</dbReference>
<dbReference type="PANTHER" id="PTHR46855:SF1">
    <property type="entry name" value="GATA TRANSCRIPTION FACTOR 26"/>
    <property type="match status" value="1"/>
</dbReference>
<feature type="compositionally biased region" description="Basic and acidic residues" evidence="5">
    <location>
        <begin position="310"/>
        <end position="322"/>
    </location>
</feature>
<accession>A0A328EA35</accession>
<gene>
    <name evidence="7" type="ORF">DM860_001835</name>
</gene>
<dbReference type="GO" id="GO:0006355">
    <property type="term" value="P:regulation of DNA-templated transcription"/>
    <property type="evidence" value="ECO:0007669"/>
    <property type="project" value="InterPro"/>
</dbReference>
<feature type="region of interest" description="Disordered" evidence="5">
    <location>
        <begin position="308"/>
        <end position="357"/>
    </location>
</feature>
<evidence type="ECO:0000256" key="3">
    <source>
        <dbReference type="ARBA" id="ARBA00023163"/>
    </source>
</evidence>
<evidence type="ECO:0000256" key="4">
    <source>
        <dbReference type="PROSITE-ProRule" id="PRU00094"/>
    </source>
</evidence>
<dbReference type="InterPro" id="IPR044589">
    <property type="entry name" value="GATA26/27"/>
</dbReference>
<keyword evidence="3" id="KW-0804">Transcription</keyword>
<dbReference type="PROSITE" id="PS00344">
    <property type="entry name" value="GATA_ZN_FINGER_1"/>
    <property type="match status" value="1"/>
</dbReference>
<dbReference type="EMBL" id="NQVE01000009">
    <property type="protein sequence ID" value="RAL54707.1"/>
    <property type="molecule type" value="Genomic_DNA"/>
</dbReference>
<dbReference type="GO" id="GO:0043565">
    <property type="term" value="F:sequence-specific DNA binding"/>
    <property type="evidence" value="ECO:0007669"/>
    <property type="project" value="InterPro"/>
</dbReference>
<dbReference type="Pfam" id="PF00320">
    <property type="entry name" value="GATA"/>
    <property type="match status" value="1"/>
</dbReference>
<comment type="caution">
    <text evidence="7">The sequence shown here is derived from an EMBL/GenBank/DDBJ whole genome shotgun (WGS) entry which is preliminary data.</text>
</comment>
<evidence type="ECO:0000313" key="8">
    <source>
        <dbReference type="Proteomes" id="UP000249390"/>
    </source>
</evidence>
<keyword evidence="4" id="KW-0863">Zinc-finger</keyword>
<reference evidence="7 8" key="1">
    <citation type="submission" date="2018-06" db="EMBL/GenBank/DDBJ databases">
        <title>The Genome of Cuscuta australis (Dodder) Provides Insight into the Evolution of Plant Parasitism.</title>
        <authorList>
            <person name="Liu H."/>
        </authorList>
    </citation>
    <scope>NUCLEOTIDE SEQUENCE [LARGE SCALE GENOMIC DNA]</scope>
    <source>
        <strain evidence="8">cv. Yunnan</strain>
        <tissue evidence="7">Vines</tissue>
    </source>
</reference>
<protein>
    <recommendedName>
        <fullName evidence="6">GATA-type domain-containing protein</fullName>
    </recommendedName>
</protein>
<dbReference type="Proteomes" id="UP000249390">
    <property type="component" value="Unassembled WGS sequence"/>
</dbReference>
<dbReference type="AlphaFoldDB" id="A0A328EA35"/>
<evidence type="ECO:0000256" key="2">
    <source>
        <dbReference type="ARBA" id="ARBA00023125"/>
    </source>
</evidence>
<keyword evidence="4" id="KW-0862">Zinc</keyword>
<dbReference type="InterPro" id="IPR000679">
    <property type="entry name" value="Znf_GATA"/>
</dbReference>
<dbReference type="PROSITE" id="PS50114">
    <property type="entry name" value="GATA_ZN_FINGER_2"/>
    <property type="match status" value="1"/>
</dbReference>
<keyword evidence="4" id="KW-0479">Metal-binding</keyword>
<feature type="compositionally biased region" description="Polar residues" evidence="5">
    <location>
        <begin position="330"/>
        <end position="339"/>
    </location>
</feature>
<evidence type="ECO:0000256" key="5">
    <source>
        <dbReference type="SAM" id="MobiDB-lite"/>
    </source>
</evidence>
<organism evidence="7 8">
    <name type="scientific">Cuscuta australis</name>
    <dbReference type="NCBI Taxonomy" id="267555"/>
    <lineage>
        <taxon>Eukaryota</taxon>
        <taxon>Viridiplantae</taxon>
        <taxon>Streptophyta</taxon>
        <taxon>Embryophyta</taxon>
        <taxon>Tracheophyta</taxon>
        <taxon>Spermatophyta</taxon>
        <taxon>Magnoliopsida</taxon>
        <taxon>eudicotyledons</taxon>
        <taxon>Gunneridae</taxon>
        <taxon>Pentapetalae</taxon>
        <taxon>asterids</taxon>
        <taxon>lamiids</taxon>
        <taxon>Solanales</taxon>
        <taxon>Convolvulaceae</taxon>
        <taxon>Cuscuteae</taxon>
        <taxon>Cuscuta</taxon>
        <taxon>Cuscuta subgen. Grammica</taxon>
        <taxon>Cuscuta sect. Cleistogrammica</taxon>
    </lineage>
</organism>
<dbReference type="SMART" id="SM00401">
    <property type="entry name" value="ZnF_GATA"/>
    <property type="match status" value="1"/>
</dbReference>